<keyword evidence="2" id="KW-0808">Transferase</keyword>
<sequence length="164" mass="17265">MKTPSCDRAREEEEEYGKGDDELGTGRPKELCRPFDMSLKTSVEIFGSVMAEFGFVGDESPGSVETADPTAEGMNRRMETTMVGNVHQVSVGSICSGSVADSSWSGPVGTGRGLVLVACCVSLAGRVGRDVLGSRSRPCAGACRAALLGRGRQDERGVQVTRTS</sequence>
<feature type="compositionally biased region" description="Basic and acidic residues" evidence="1">
    <location>
        <begin position="1"/>
        <end position="21"/>
    </location>
</feature>
<dbReference type="Proteomes" id="UP000325081">
    <property type="component" value="Unassembled WGS sequence"/>
</dbReference>
<reference evidence="3" key="1">
    <citation type="journal article" date="2019" name="Curr. Biol.">
        <title>Genome Sequence of Striga asiatica Provides Insight into the Evolution of Plant Parasitism.</title>
        <authorList>
            <person name="Yoshida S."/>
            <person name="Kim S."/>
            <person name="Wafula E.K."/>
            <person name="Tanskanen J."/>
            <person name="Kim Y.M."/>
            <person name="Honaas L."/>
            <person name="Yang Z."/>
            <person name="Spallek T."/>
            <person name="Conn C.E."/>
            <person name="Ichihashi Y."/>
            <person name="Cheong K."/>
            <person name="Cui S."/>
            <person name="Der J.P."/>
            <person name="Gundlach H."/>
            <person name="Jiao Y."/>
            <person name="Hori C."/>
            <person name="Ishida J.K."/>
            <person name="Kasahara H."/>
            <person name="Kiba T."/>
            <person name="Kim M.S."/>
            <person name="Koo N."/>
            <person name="Laohavisit A."/>
            <person name="Lee Y.H."/>
            <person name="Lumba S."/>
            <person name="McCourt P."/>
            <person name="Mortimer J.C."/>
            <person name="Mutuku J.M."/>
            <person name="Nomura T."/>
            <person name="Sasaki-Sekimoto Y."/>
            <person name="Seto Y."/>
            <person name="Wang Y."/>
            <person name="Wakatake T."/>
            <person name="Sakakibara H."/>
            <person name="Demura T."/>
            <person name="Yamaguchi S."/>
            <person name="Yoneyama K."/>
            <person name="Manabe R.I."/>
            <person name="Nelson D.C."/>
            <person name="Schulman A.H."/>
            <person name="Timko M.P."/>
            <person name="dePamphilis C.W."/>
            <person name="Choi D."/>
            <person name="Shirasu K."/>
        </authorList>
    </citation>
    <scope>NUCLEOTIDE SEQUENCE [LARGE SCALE GENOMIC DNA]</scope>
    <source>
        <strain evidence="3">cv. UVA1</strain>
    </source>
</reference>
<keyword evidence="3" id="KW-1185">Reference proteome</keyword>
<dbReference type="EMBL" id="BKCP01007227">
    <property type="protein sequence ID" value="GER45678.1"/>
    <property type="molecule type" value="Genomic_DNA"/>
</dbReference>
<organism evidence="2 3">
    <name type="scientific">Striga asiatica</name>
    <name type="common">Asiatic witchweed</name>
    <name type="synonym">Buchnera asiatica</name>
    <dbReference type="NCBI Taxonomy" id="4170"/>
    <lineage>
        <taxon>Eukaryota</taxon>
        <taxon>Viridiplantae</taxon>
        <taxon>Streptophyta</taxon>
        <taxon>Embryophyta</taxon>
        <taxon>Tracheophyta</taxon>
        <taxon>Spermatophyta</taxon>
        <taxon>Magnoliopsida</taxon>
        <taxon>eudicotyledons</taxon>
        <taxon>Gunneridae</taxon>
        <taxon>Pentapetalae</taxon>
        <taxon>asterids</taxon>
        <taxon>lamiids</taxon>
        <taxon>Lamiales</taxon>
        <taxon>Orobanchaceae</taxon>
        <taxon>Buchnereae</taxon>
        <taxon>Striga</taxon>
    </lineage>
</organism>
<accession>A0A5A7QLA0</accession>
<evidence type="ECO:0000313" key="3">
    <source>
        <dbReference type="Proteomes" id="UP000325081"/>
    </source>
</evidence>
<dbReference type="GO" id="GO:0016740">
    <property type="term" value="F:transferase activity"/>
    <property type="evidence" value="ECO:0007669"/>
    <property type="project" value="UniProtKB-KW"/>
</dbReference>
<comment type="caution">
    <text evidence="2">The sequence shown here is derived from an EMBL/GenBank/DDBJ whole genome shotgun (WGS) entry which is preliminary data.</text>
</comment>
<evidence type="ECO:0000256" key="1">
    <source>
        <dbReference type="SAM" id="MobiDB-lite"/>
    </source>
</evidence>
<dbReference type="AlphaFoldDB" id="A0A5A7QLA0"/>
<gene>
    <name evidence="2" type="ORF">STAS_22652</name>
</gene>
<feature type="region of interest" description="Disordered" evidence="1">
    <location>
        <begin position="1"/>
        <end position="29"/>
    </location>
</feature>
<proteinExistence type="predicted"/>
<name>A0A5A7QLA0_STRAF</name>
<evidence type="ECO:0000313" key="2">
    <source>
        <dbReference type="EMBL" id="GER45678.1"/>
    </source>
</evidence>
<protein>
    <submittedName>
        <fullName evidence="2">UDP-N-acetylglucosamine1-carboxyvinyltransferase</fullName>
    </submittedName>
</protein>